<reference evidence="1" key="1">
    <citation type="submission" date="2015-11" db="EMBL/GenBank/DDBJ databases">
        <title>De novo transcriptome assembly of four potential Pierce s Disease insect vectors from Arizona vineyards.</title>
        <authorList>
            <person name="Tassone E.E."/>
        </authorList>
    </citation>
    <scope>NUCLEOTIDE SEQUENCE</scope>
</reference>
<name>A0A1B6GJZ7_9HEMI</name>
<evidence type="ECO:0000313" key="1">
    <source>
        <dbReference type="EMBL" id="JAS62710.1"/>
    </source>
</evidence>
<dbReference type="AlphaFoldDB" id="A0A1B6GJZ7"/>
<sequence>MTSIGDNMSVQAVNEDLRSQIAPTPVSKPLRHTLAVVNVKRNKFIIVRAQRRNLLRRLKRIKKKYDMSNLDMYNCKIWIDLPHAVDTANSVKKFLKDNGIKVKGRKQLIYWEEDVGKLYNIVEAYLNKNGGGTPVAMRNLGQSLLTDHFSKSGADSTPDETN</sequence>
<proteinExistence type="predicted"/>
<organism evidence="1">
    <name type="scientific">Cuerna arida</name>
    <dbReference type="NCBI Taxonomy" id="1464854"/>
    <lineage>
        <taxon>Eukaryota</taxon>
        <taxon>Metazoa</taxon>
        <taxon>Ecdysozoa</taxon>
        <taxon>Arthropoda</taxon>
        <taxon>Hexapoda</taxon>
        <taxon>Insecta</taxon>
        <taxon>Pterygota</taxon>
        <taxon>Neoptera</taxon>
        <taxon>Paraneoptera</taxon>
        <taxon>Hemiptera</taxon>
        <taxon>Auchenorrhyncha</taxon>
        <taxon>Membracoidea</taxon>
        <taxon>Cicadellidae</taxon>
        <taxon>Cicadellinae</taxon>
        <taxon>Proconiini</taxon>
        <taxon>Cuerna</taxon>
    </lineage>
</organism>
<protein>
    <submittedName>
        <fullName evidence="1">Uncharacterized protein</fullName>
    </submittedName>
</protein>
<dbReference type="EMBL" id="GECZ01007059">
    <property type="protein sequence ID" value="JAS62710.1"/>
    <property type="molecule type" value="Transcribed_RNA"/>
</dbReference>
<accession>A0A1B6GJZ7</accession>
<gene>
    <name evidence="1" type="ORF">g.20126</name>
</gene>